<dbReference type="GO" id="GO:0005739">
    <property type="term" value="C:mitochondrion"/>
    <property type="evidence" value="ECO:0007669"/>
    <property type="project" value="TreeGrafter"/>
</dbReference>
<dbReference type="STRING" id="6526.A0A2C9M522"/>
<dbReference type="InterPro" id="IPR013149">
    <property type="entry name" value="ADH-like_C"/>
</dbReference>
<dbReference type="InterPro" id="IPR002364">
    <property type="entry name" value="Quin_OxRdtase/zeta-crystal_CS"/>
</dbReference>
<dbReference type="VEuPathDB" id="VectorBase:BGLAX_030968"/>
<dbReference type="InterPro" id="IPR011032">
    <property type="entry name" value="GroES-like_sf"/>
</dbReference>
<dbReference type="KEGG" id="bgt:106066936"/>
<dbReference type="InterPro" id="IPR036291">
    <property type="entry name" value="NAD(P)-bd_dom_sf"/>
</dbReference>
<reference evidence="4" key="1">
    <citation type="submission" date="2020-05" db="UniProtKB">
        <authorList>
            <consortium name="EnsemblMetazoa"/>
        </authorList>
    </citation>
    <scope>IDENTIFICATION</scope>
    <source>
        <strain evidence="4">BB02</strain>
    </source>
</reference>
<keyword evidence="2" id="KW-0560">Oxidoreductase</keyword>
<evidence type="ECO:0000259" key="3">
    <source>
        <dbReference type="SMART" id="SM00829"/>
    </source>
</evidence>
<dbReference type="FunFam" id="3.40.50.720:FF:000121">
    <property type="entry name" value="Prostaglandin reductase 2"/>
    <property type="match status" value="1"/>
</dbReference>
<sequence length="342" mass="37815">MTDQNLPKTLRQLVAKTLGTHFREVTEIIEVPTIYRSDDGSTRQKKVWEPLMYSNQVDLFFNELYLFFPKGLGEVVAVGSGSNTKVGQTVIYSKFGAFCDYIVLEESKAVPIPNSDPAFLTLLVSGLTASIALEKEADLTQGKTVLVTAAAGGTGQFAVQLSKLAGCHVIGTCSSDEKVEFLKSIGCDRAVNYNKEKLDDVLVKEYPKGVDVVYESIGNEILDAATKKVESCAHLLKMYFVYFTSFLCHVFRLEISNSIFDICLQLLRKSASMRGFFLMHYATDIPRHLAHLTKLFSEGKLRMNVDNGAGVPTGPFVGLEKVVDAVEYMYSKRNIGKIVVSL</sequence>
<proteinExistence type="predicted"/>
<dbReference type="VEuPathDB" id="VectorBase:BGLB038623"/>
<evidence type="ECO:0000256" key="2">
    <source>
        <dbReference type="ARBA" id="ARBA00023002"/>
    </source>
</evidence>
<dbReference type="SMART" id="SM00829">
    <property type="entry name" value="PKS_ER"/>
    <property type="match status" value="1"/>
</dbReference>
<dbReference type="SUPFAM" id="SSF50129">
    <property type="entry name" value="GroES-like"/>
    <property type="match status" value="1"/>
</dbReference>
<dbReference type="InterPro" id="IPR020843">
    <property type="entry name" value="ER"/>
</dbReference>
<dbReference type="GO" id="GO:0047522">
    <property type="term" value="F:15-oxoprostaglandin 13-reductase [NAD(P)+] activity"/>
    <property type="evidence" value="ECO:0007669"/>
    <property type="project" value="UniProtKB-EC"/>
</dbReference>
<dbReference type="EnsemblMetazoa" id="BGLB038623-RA">
    <property type="protein sequence ID" value="BGLB038623-PA"/>
    <property type="gene ID" value="BGLB038623"/>
</dbReference>
<evidence type="ECO:0000313" key="4">
    <source>
        <dbReference type="EnsemblMetazoa" id="BGLB038623-PA"/>
    </source>
</evidence>
<protein>
    <recommendedName>
        <fullName evidence="1">15-oxoprostaglandin 13-reductase</fullName>
        <ecNumber evidence="1">1.3.1.48</ecNumber>
    </recommendedName>
</protein>
<evidence type="ECO:0000256" key="1">
    <source>
        <dbReference type="ARBA" id="ARBA00011981"/>
    </source>
</evidence>
<name>A0A2C9M522_BIOGL</name>
<organism evidence="4 5">
    <name type="scientific">Biomphalaria glabrata</name>
    <name type="common">Bloodfluke planorb</name>
    <name type="synonym">Freshwater snail</name>
    <dbReference type="NCBI Taxonomy" id="6526"/>
    <lineage>
        <taxon>Eukaryota</taxon>
        <taxon>Metazoa</taxon>
        <taxon>Spiralia</taxon>
        <taxon>Lophotrochozoa</taxon>
        <taxon>Mollusca</taxon>
        <taxon>Gastropoda</taxon>
        <taxon>Heterobranchia</taxon>
        <taxon>Euthyneura</taxon>
        <taxon>Panpulmonata</taxon>
        <taxon>Hygrophila</taxon>
        <taxon>Lymnaeoidea</taxon>
        <taxon>Planorbidae</taxon>
        <taxon>Biomphalaria</taxon>
    </lineage>
</organism>
<dbReference type="Gene3D" id="3.90.180.10">
    <property type="entry name" value="Medium-chain alcohol dehydrogenases, catalytic domain"/>
    <property type="match status" value="1"/>
</dbReference>
<feature type="domain" description="Enoyl reductase (ER)" evidence="3">
    <location>
        <begin position="8"/>
        <end position="340"/>
    </location>
</feature>
<dbReference type="Pfam" id="PF00107">
    <property type="entry name" value="ADH_zinc_N"/>
    <property type="match status" value="1"/>
</dbReference>
<dbReference type="EC" id="1.3.1.48" evidence="1"/>
<dbReference type="AlphaFoldDB" id="A0A2C9M522"/>
<evidence type="ECO:0000313" key="5">
    <source>
        <dbReference type="Proteomes" id="UP000076420"/>
    </source>
</evidence>
<dbReference type="GO" id="GO:0008270">
    <property type="term" value="F:zinc ion binding"/>
    <property type="evidence" value="ECO:0007669"/>
    <property type="project" value="InterPro"/>
</dbReference>
<dbReference type="SUPFAM" id="SSF51735">
    <property type="entry name" value="NAD(P)-binding Rossmann-fold domains"/>
    <property type="match status" value="1"/>
</dbReference>
<accession>A0A2C9M522</accession>
<dbReference type="PANTHER" id="PTHR43677">
    <property type="entry name" value="SHORT-CHAIN DEHYDROGENASE/REDUCTASE"/>
    <property type="match status" value="1"/>
</dbReference>
<dbReference type="PROSITE" id="PS01162">
    <property type="entry name" value="QOR_ZETA_CRYSTAL"/>
    <property type="match status" value="1"/>
</dbReference>
<dbReference type="OrthoDB" id="9992527at2759"/>
<dbReference type="InterPro" id="IPR051397">
    <property type="entry name" value="Zn-ADH-like_protein"/>
</dbReference>
<dbReference type="Gene3D" id="3.40.50.720">
    <property type="entry name" value="NAD(P)-binding Rossmann-like Domain"/>
    <property type="match status" value="1"/>
</dbReference>
<dbReference type="Proteomes" id="UP000076420">
    <property type="component" value="Unassembled WGS sequence"/>
</dbReference>
<gene>
    <name evidence="4" type="primary">106066936</name>
</gene>
<dbReference type="PANTHER" id="PTHR43677:SF3">
    <property type="entry name" value="PROSTAGLANDIN REDUCTASE 3"/>
    <property type="match status" value="1"/>
</dbReference>